<evidence type="ECO:0000313" key="1">
    <source>
        <dbReference type="EMBL" id="KAJ4823700.1"/>
    </source>
</evidence>
<proteinExistence type="predicted"/>
<protein>
    <submittedName>
        <fullName evidence="1">Uncharacterized protein</fullName>
    </submittedName>
</protein>
<dbReference type="Proteomes" id="UP001141552">
    <property type="component" value="Unassembled WGS sequence"/>
</dbReference>
<dbReference type="OrthoDB" id="5376140at2759"/>
<dbReference type="AlphaFoldDB" id="A0A9Q0F436"/>
<evidence type="ECO:0000313" key="2">
    <source>
        <dbReference type="Proteomes" id="UP001141552"/>
    </source>
</evidence>
<comment type="caution">
    <text evidence="1">The sequence shown here is derived from an EMBL/GenBank/DDBJ whole genome shotgun (WGS) entry which is preliminary data.</text>
</comment>
<keyword evidence="2" id="KW-1185">Reference proteome</keyword>
<gene>
    <name evidence="1" type="ORF">Tsubulata_009322</name>
</gene>
<dbReference type="InterPro" id="IPR029063">
    <property type="entry name" value="SAM-dependent_MTases_sf"/>
</dbReference>
<organism evidence="1 2">
    <name type="scientific">Turnera subulata</name>
    <dbReference type="NCBI Taxonomy" id="218843"/>
    <lineage>
        <taxon>Eukaryota</taxon>
        <taxon>Viridiplantae</taxon>
        <taxon>Streptophyta</taxon>
        <taxon>Embryophyta</taxon>
        <taxon>Tracheophyta</taxon>
        <taxon>Spermatophyta</taxon>
        <taxon>Magnoliopsida</taxon>
        <taxon>eudicotyledons</taxon>
        <taxon>Gunneridae</taxon>
        <taxon>Pentapetalae</taxon>
        <taxon>rosids</taxon>
        <taxon>fabids</taxon>
        <taxon>Malpighiales</taxon>
        <taxon>Passifloraceae</taxon>
        <taxon>Turnera</taxon>
    </lineage>
</organism>
<sequence>MNLTEKNKQMIIFMDTVKQLMPKFVLMEIVVGLSRAILMSFVGDHHTIELVGSIDLEIQNIHMRIKKKQMIIFMDTVKHLMPMFVLMENAPSGSSGLRTSPSLNVCFSDRCLPKYCNVIA</sequence>
<reference evidence="1" key="1">
    <citation type="submission" date="2022-02" db="EMBL/GenBank/DDBJ databases">
        <authorList>
            <person name="Henning P.M."/>
            <person name="McCubbin A.G."/>
            <person name="Shore J.S."/>
        </authorList>
    </citation>
    <scope>NUCLEOTIDE SEQUENCE</scope>
    <source>
        <strain evidence="1">F60SS</strain>
        <tissue evidence="1">Leaves</tissue>
    </source>
</reference>
<accession>A0A9Q0F436</accession>
<name>A0A9Q0F436_9ROSI</name>
<dbReference type="EMBL" id="JAKUCV010007382">
    <property type="protein sequence ID" value="KAJ4823700.1"/>
    <property type="molecule type" value="Genomic_DNA"/>
</dbReference>
<dbReference type="Gene3D" id="3.40.50.150">
    <property type="entry name" value="Vaccinia Virus protein VP39"/>
    <property type="match status" value="1"/>
</dbReference>
<reference evidence="1" key="2">
    <citation type="journal article" date="2023" name="Plants (Basel)">
        <title>Annotation of the Turnera subulata (Passifloraceae) Draft Genome Reveals the S-Locus Evolved after the Divergence of Turneroideae from Passifloroideae in a Stepwise Manner.</title>
        <authorList>
            <person name="Henning P.M."/>
            <person name="Roalson E.H."/>
            <person name="Mir W."/>
            <person name="McCubbin A.G."/>
            <person name="Shore J.S."/>
        </authorList>
    </citation>
    <scope>NUCLEOTIDE SEQUENCE</scope>
    <source>
        <strain evidence="1">F60SS</strain>
    </source>
</reference>